<organism evidence="2 3">
    <name type="scientific">Psychrobacillus faecigallinarum</name>
    <dbReference type="NCBI Taxonomy" id="2762235"/>
    <lineage>
        <taxon>Bacteria</taxon>
        <taxon>Bacillati</taxon>
        <taxon>Bacillota</taxon>
        <taxon>Bacilli</taxon>
        <taxon>Bacillales</taxon>
        <taxon>Bacillaceae</taxon>
        <taxon>Psychrobacillus</taxon>
    </lineage>
</organism>
<dbReference type="Pfam" id="PF13302">
    <property type="entry name" value="Acetyltransf_3"/>
    <property type="match status" value="1"/>
</dbReference>
<evidence type="ECO:0000313" key="2">
    <source>
        <dbReference type="EMBL" id="MBD7944439.1"/>
    </source>
</evidence>
<comment type="caution">
    <text evidence="2">The sequence shown here is derived from an EMBL/GenBank/DDBJ whole genome shotgun (WGS) entry which is preliminary data.</text>
</comment>
<evidence type="ECO:0000313" key="3">
    <source>
        <dbReference type="Proteomes" id="UP000640786"/>
    </source>
</evidence>
<keyword evidence="3" id="KW-1185">Reference proteome</keyword>
<evidence type="ECO:0000259" key="1">
    <source>
        <dbReference type="PROSITE" id="PS51186"/>
    </source>
</evidence>
<dbReference type="Gene3D" id="3.40.630.30">
    <property type="match status" value="1"/>
</dbReference>
<dbReference type="InterPro" id="IPR051531">
    <property type="entry name" value="N-acetyltransferase"/>
</dbReference>
<feature type="domain" description="N-acetyltransferase" evidence="1">
    <location>
        <begin position="23"/>
        <end position="176"/>
    </location>
</feature>
<dbReference type="InterPro" id="IPR000182">
    <property type="entry name" value="GNAT_dom"/>
</dbReference>
<dbReference type="InterPro" id="IPR016181">
    <property type="entry name" value="Acyl_CoA_acyltransferase"/>
</dbReference>
<dbReference type="EMBL" id="JACSQO010000004">
    <property type="protein sequence ID" value="MBD7944439.1"/>
    <property type="molecule type" value="Genomic_DNA"/>
</dbReference>
<sequence length="180" mass="20443">MSFPTLSTERLKLIEIKDEHVASIFSIFSNEEVIKFYGMSPFTKEEQADALVKSFATGFEQKKSMRWGIELKETGELIGTVGLNNLSLASKRTEIGYELLPGHWRKGIVSEAVRAVIDYCFNVLNLYRIGAVTFPQNEASFTLLLNLGFEKEGLLRGYLYQDNSSHDAFIFSLTKPDWIE</sequence>
<dbReference type="PANTHER" id="PTHR43792">
    <property type="entry name" value="GNAT FAMILY, PUTATIVE (AFU_ORTHOLOGUE AFUA_3G00765)-RELATED-RELATED"/>
    <property type="match status" value="1"/>
</dbReference>
<gene>
    <name evidence="2" type="ORF">H9650_09960</name>
</gene>
<reference evidence="2 3" key="1">
    <citation type="submission" date="2020-08" db="EMBL/GenBank/DDBJ databases">
        <title>A Genomic Blueprint of the Chicken Gut Microbiome.</title>
        <authorList>
            <person name="Gilroy R."/>
            <person name="Ravi A."/>
            <person name="Getino M."/>
            <person name="Pursley I."/>
            <person name="Horton D.L."/>
            <person name="Alikhan N.-F."/>
            <person name="Baker D."/>
            <person name="Gharbi K."/>
            <person name="Hall N."/>
            <person name="Watson M."/>
            <person name="Adriaenssens E.M."/>
            <person name="Foster-Nyarko E."/>
            <person name="Jarju S."/>
            <person name="Secka A."/>
            <person name="Antonio M."/>
            <person name="Oren A."/>
            <person name="Chaudhuri R."/>
            <person name="La Ragione R.M."/>
            <person name="Hildebrand F."/>
            <person name="Pallen M.J."/>
        </authorList>
    </citation>
    <scope>NUCLEOTIDE SEQUENCE [LARGE SCALE GENOMIC DNA]</scope>
    <source>
        <strain evidence="2 3">Sa2BUA9</strain>
    </source>
</reference>
<protein>
    <submittedName>
        <fullName evidence="2">GNAT family N-acetyltransferase</fullName>
    </submittedName>
</protein>
<dbReference type="RefSeq" id="WP_191697093.1">
    <property type="nucleotide sequence ID" value="NZ_JACSQO010000004.1"/>
</dbReference>
<name>A0ABR8R9G9_9BACI</name>
<accession>A0ABR8R9G9</accession>
<dbReference type="PANTHER" id="PTHR43792:SF9">
    <property type="entry name" value="RIBOSOMAL-PROTEIN-ALANINE ACETYLTRANSFERASE"/>
    <property type="match status" value="1"/>
</dbReference>
<dbReference type="Proteomes" id="UP000640786">
    <property type="component" value="Unassembled WGS sequence"/>
</dbReference>
<proteinExistence type="predicted"/>
<dbReference type="PROSITE" id="PS51186">
    <property type="entry name" value="GNAT"/>
    <property type="match status" value="1"/>
</dbReference>
<dbReference type="SUPFAM" id="SSF55729">
    <property type="entry name" value="Acyl-CoA N-acyltransferases (Nat)"/>
    <property type="match status" value="1"/>
</dbReference>